<evidence type="ECO:0000256" key="2">
    <source>
        <dbReference type="ARBA" id="ARBA00022741"/>
    </source>
</evidence>
<keyword evidence="4" id="KW-0347">Helicase</keyword>
<keyword evidence="5" id="KW-0067">ATP-binding</keyword>
<dbReference type="InterPro" id="IPR014808">
    <property type="entry name" value="DNA_replication_fac_Dna2_N"/>
</dbReference>
<evidence type="ECO:0000256" key="5">
    <source>
        <dbReference type="ARBA" id="ARBA00022840"/>
    </source>
</evidence>
<dbReference type="Pfam" id="PF08696">
    <property type="entry name" value="Dna2"/>
    <property type="match status" value="1"/>
</dbReference>
<evidence type="ECO:0000313" key="7">
    <source>
        <dbReference type="EMBL" id="GFQ69583.1"/>
    </source>
</evidence>
<gene>
    <name evidence="7" type="primary">DNA2</name>
    <name evidence="7" type="ORF">TNCT_234631</name>
</gene>
<dbReference type="OrthoDB" id="6473330at2759"/>
<keyword evidence="3" id="KW-0378">Hydrolase</keyword>
<evidence type="ECO:0000313" key="8">
    <source>
        <dbReference type="Proteomes" id="UP000887116"/>
    </source>
</evidence>
<keyword evidence="2" id="KW-0547">Nucleotide-binding</keyword>
<name>A0A8X6FXS4_TRICU</name>
<keyword evidence="8" id="KW-1185">Reference proteome</keyword>
<dbReference type="Proteomes" id="UP000887116">
    <property type="component" value="Unassembled WGS sequence"/>
</dbReference>
<dbReference type="GO" id="GO:0046872">
    <property type="term" value="F:metal ion binding"/>
    <property type="evidence" value="ECO:0007669"/>
    <property type="project" value="UniProtKB-KW"/>
</dbReference>
<sequence>MDQFSDDDFVPPTPKNQRKLLLLQEVSQNSKLSTKATSKNFKKPIQNAKRKKTSGISPDFKKFKDKTKQVTLFNYLKKDASSKEISIDHPAKVRLFAESKSTDVKNTAHVLVNCLSETTSNLSTCASFSDPENELNNGMFIEDDIDPKIKTLTLSESCSSSAKISIVKCVDFVKDSFAVQQLNTDSEFSMNLNNLSNTPSALKISEIAETNTKNEFQNNISEACLYSNEICKDVENLKLHLDERIKCTDYSLSNKVLLEVQEHEKEANKVGVTFNENNANVSDMESSISWINDFDWKAYDNSIEKDVSVSKDTSKSKISKTDSLVNVGDSVHVLKEFENNQAVIDNHSGFLVINPDFLLSSTAIVSTLFCMRKAALNHILPSWSSGNDVMMIGNLVHDIFQQ</sequence>
<evidence type="ECO:0000256" key="3">
    <source>
        <dbReference type="ARBA" id="ARBA00022801"/>
    </source>
</evidence>
<keyword evidence="1" id="KW-0479">Metal-binding</keyword>
<dbReference type="GO" id="GO:0005524">
    <property type="term" value="F:ATP binding"/>
    <property type="evidence" value="ECO:0007669"/>
    <property type="project" value="UniProtKB-KW"/>
</dbReference>
<comment type="caution">
    <text evidence="7">The sequence shown here is derived from an EMBL/GenBank/DDBJ whole genome shotgun (WGS) entry which is preliminary data.</text>
</comment>
<accession>A0A8X6FXS4</accession>
<dbReference type="AlphaFoldDB" id="A0A8X6FXS4"/>
<reference evidence="7" key="1">
    <citation type="submission" date="2020-07" db="EMBL/GenBank/DDBJ databases">
        <title>Multicomponent nature underlies the extraordinary mechanical properties of spider dragline silk.</title>
        <authorList>
            <person name="Kono N."/>
            <person name="Nakamura H."/>
            <person name="Mori M."/>
            <person name="Yoshida Y."/>
            <person name="Ohtoshi R."/>
            <person name="Malay A.D."/>
            <person name="Moran D.A.P."/>
            <person name="Tomita M."/>
            <person name="Numata K."/>
            <person name="Arakawa K."/>
        </authorList>
    </citation>
    <scope>NUCLEOTIDE SEQUENCE</scope>
</reference>
<dbReference type="GO" id="GO:0004386">
    <property type="term" value="F:helicase activity"/>
    <property type="evidence" value="ECO:0007669"/>
    <property type="project" value="UniProtKB-KW"/>
</dbReference>
<evidence type="ECO:0000256" key="4">
    <source>
        <dbReference type="ARBA" id="ARBA00022806"/>
    </source>
</evidence>
<feature type="domain" description="DNA replication factor Dna2 N-terminal" evidence="6">
    <location>
        <begin position="322"/>
        <end position="402"/>
    </location>
</feature>
<dbReference type="GO" id="GO:0016787">
    <property type="term" value="F:hydrolase activity"/>
    <property type="evidence" value="ECO:0007669"/>
    <property type="project" value="UniProtKB-KW"/>
</dbReference>
<evidence type="ECO:0000259" key="6">
    <source>
        <dbReference type="Pfam" id="PF08696"/>
    </source>
</evidence>
<protein>
    <recommendedName>
        <fullName evidence="6">DNA replication factor Dna2 N-terminal domain-containing protein</fullName>
    </recommendedName>
</protein>
<evidence type="ECO:0000256" key="1">
    <source>
        <dbReference type="ARBA" id="ARBA00022723"/>
    </source>
</evidence>
<organism evidence="7 8">
    <name type="scientific">Trichonephila clavata</name>
    <name type="common">Joro spider</name>
    <name type="synonym">Nephila clavata</name>
    <dbReference type="NCBI Taxonomy" id="2740835"/>
    <lineage>
        <taxon>Eukaryota</taxon>
        <taxon>Metazoa</taxon>
        <taxon>Ecdysozoa</taxon>
        <taxon>Arthropoda</taxon>
        <taxon>Chelicerata</taxon>
        <taxon>Arachnida</taxon>
        <taxon>Araneae</taxon>
        <taxon>Araneomorphae</taxon>
        <taxon>Entelegynae</taxon>
        <taxon>Araneoidea</taxon>
        <taxon>Nephilidae</taxon>
        <taxon>Trichonephila</taxon>
    </lineage>
</organism>
<dbReference type="EMBL" id="BMAO01020755">
    <property type="protein sequence ID" value="GFQ69583.1"/>
    <property type="molecule type" value="Genomic_DNA"/>
</dbReference>
<feature type="non-terminal residue" evidence="7">
    <location>
        <position position="1"/>
    </location>
</feature>
<proteinExistence type="predicted"/>